<dbReference type="Pfam" id="PF20515">
    <property type="entry name" value="2OG-FeII_Oxy_6"/>
    <property type="match status" value="1"/>
</dbReference>
<comment type="caution">
    <text evidence="2">The sequence shown here is derived from an EMBL/GenBank/DDBJ whole genome shotgun (WGS) entry which is preliminary data.</text>
</comment>
<feature type="non-terminal residue" evidence="2">
    <location>
        <position position="1"/>
    </location>
</feature>
<reference evidence="2 3" key="1">
    <citation type="submission" date="2015-08" db="EMBL/GenBank/DDBJ databases">
        <title>Next Generation Sequencing and Analysis of the Genome of Puccinia sorghi L Schw, the Causal Agent of Maize Common Rust.</title>
        <authorList>
            <person name="Rochi L."/>
            <person name="Burguener G."/>
            <person name="Darino M."/>
            <person name="Turjanski A."/>
            <person name="Kreff E."/>
            <person name="Dieguez M.J."/>
            <person name="Sacco F."/>
        </authorList>
    </citation>
    <scope>NUCLEOTIDE SEQUENCE [LARGE SCALE GENOMIC DNA]</scope>
    <source>
        <strain evidence="2 3">RO10H11247</strain>
    </source>
</reference>
<dbReference type="OrthoDB" id="2496844at2759"/>
<feature type="domain" description="Tet-like 2OG-Fe(II) oxygenase" evidence="1">
    <location>
        <begin position="108"/>
        <end position="171"/>
    </location>
</feature>
<dbReference type="Proteomes" id="UP000037035">
    <property type="component" value="Unassembled WGS sequence"/>
</dbReference>
<name>A0A0L6UIZ5_9BASI</name>
<evidence type="ECO:0000313" key="3">
    <source>
        <dbReference type="Proteomes" id="UP000037035"/>
    </source>
</evidence>
<dbReference type="AlphaFoldDB" id="A0A0L6UIZ5"/>
<dbReference type="EMBL" id="LAVV01010875">
    <property type="protein sequence ID" value="KNZ48478.1"/>
    <property type="molecule type" value="Genomic_DNA"/>
</dbReference>
<accession>A0A0L6UIZ5</accession>
<sequence>SFIFWDDQSWKKNCYCQALSVFNYESFSQIMIPTSKPTSHCSNILSKSQPVKWPLIFWEDQQRSQRIQTDIASSKAMFLNKTPAFANGSTRFLVLYLIKSRSKKTPLKHLDWNPKEDPDGFTFHLSFTIIKSSNKTQKDNDAPPFTFFMWIPIKQTTGNFVEEIFEVKGVRILT</sequence>
<proteinExistence type="predicted"/>
<gene>
    <name evidence="2" type="ORF">VP01_5640g1</name>
</gene>
<evidence type="ECO:0000259" key="1">
    <source>
        <dbReference type="Pfam" id="PF20515"/>
    </source>
</evidence>
<protein>
    <recommendedName>
        <fullName evidence="1">Tet-like 2OG-Fe(II) oxygenase domain-containing protein</fullName>
    </recommendedName>
</protein>
<dbReference type="VEuPathDB" id="FungiDB:VP01_5640g1"/>
<evidence type="ECO:0000313" key="2">
    <source>
        <dbReference type="EMBL" id="KNZ48478.1"/>
    </source>
</evidence>
<dbReference type="InterPro" id="IPR046798">
    <property type="entry name" value="2OG-FeII_Oxy_6"/>
</dbReference>
<organism evidence="2 3">
    <name type="scientific">Puccinia sorghi</name>
    <dbReference type="NCBI Taxonomy" id="27349"/>
    <lineage>
        <taxon>Eukaryota</taxon>
        <taxon>Fungi</taxon>
        <taxon>Dikarya</taxon>
        <taxon>Basidiomycota</taxon>
        <taxon>Pucciniomycotina</taxon>
        <taxon>Pucciniomycetes</taxon>
        <taxon>Pucciniales</taxon>
        <taxon>Pucciniaceae</taxon>
        <taxon>Puccinia</taxon>
    </lineage>
</organism>
<keyword evidence="3" id="KW-1185">Reference proteome</keyword>